<dbReference type="EMBL" id="PQVF01000001">
    <property type="protein sequence ID" value="POY39187.1"/>
    <property type="molecule type" value="Genomic_DNA"/>
</dbReference>
<dbReference type="AlphaFoldDB" id="A0A2S5AAC4"/>
<feature type="compositionally biased region" description="Acidic residues" evidence="1">
    <location>
        <begin position="112"/>
        <end position="130"/>
    </location>
</feature>
<organism evidence="2 3">
    <name type="scientific">Solitalea longa</name>
    <dbReference type="NCBI Taxonomy" id="2079460"/>
    <lineage>
        <taxon>Bacteria</taxon>
        <taxon>Pseudomonadati</taxon>
        <taxon>Bacteroidota</taxon>
        <taxon>Sphingobacteriia</taxon>
        <taxon>Sphingobacteriales</taxon>
        <taxon>Sphingobacteriaceae</taxon>
        <taxon>Solitalea</taxon>
    </lineage>
</organism>
<reference evidence="2 3" key="1">
    <citation type="submission" date="2018-01" db="EMBL/GenBank/DDBJ databases">
        <authorList>
            <person name="Gaut B.S."/>
            <person name="Morton B.R."/>
            <person name="Clegg M.T."/>
            <person name="Duvall M.R."/>
        </authorList>
    </citation>
    <scope>NUCLEOTIDE SEQUENCE [LARGE SCALE GENOMIC DNA]</scope>
    <source>
        <strain evidence="2 3">HR-AV</strain>
    </source>
</reference>
<comment type="caution">
    <text evidence="2">The sequence shown here is derived from an EMBL/GenBank/DDBJ whole genome shotgun (WGS) entry which is preliminary data.</text>
</comment>
<name>A0A2S5AAC4_9SPHI</name>
<dbReference type="OrthoDB" id="8602450at2"/>
<gene>
    <name evidence="2" type="ORF">C3K47_01440</name>
</gene>
<protein>
    <submittedName>
        <fullName evidence="2">Uncharacterized protein</fullName>
    </submittedName>
</protein>
<feature type="region of interest" description="Disordered" evidence="1">
    <location>
        <begin position="112"/>
        <end position="154"/>
    </location>
</feature>
<evidence type="ECO:0000313" key="2">
    <source>
        <dbReference type="EMBL" id="POY39187.1"/>
    </source>
</evidence>
<accession>A0A2S5AAC4</accession>
<proteinExistence type="predicted"/>
<keyword evidence="3" id="KW-1185">Reference proteome</keyword>
<evidence type="ECO:0000256" key="1">
    <source>
        <dbReference type="SAM" id="MobiDB-lite"/>
    </source>
</evidence>
<sequence>MKFINRFSLHLHYKLPYLNWYNSIFPEEAFASLEEINETEKTTYLIPVFDEDSEIEEYLEENFEQFFIDELFGVSMAQETWPQDITIEMFYEWFDVDVTPMVVDYGDEELIDDESEGFSDFWDEDEDENEENKNNQAGDDSEDNIRQLPKRPSN</sequence>
<evidence type="ECO:0000313" key="3">
    <source>
        <dbReference type="Proteomes" id="UP000236893"/>
    </source>
</evidence>
<dbReference type="Proteomes" id="UP000236893">
    <property type="component" value="Unassembled WGS sequence"/>
</dbReference>
<dbReference type="RefSeq" id="WP_103787290.1">
    <property type="nucleotide sequence ID" value="NZ_PQVF01000001.1"/>
</dbReference>